<feature type="chain" id="PRO_5043511968" evidence="1">
    <location>
        <begin position="28"/>
        <end position="161"/>
    </location>
</feature>
<evidence type="ECO:0000256" key="1">
    <source>
        <dbReference type="SAM" id="SignalP"/>
    </source>
</evidence>
<dbReference type="EMBL" id="AK130406">
    <property type="protein sequence ID" value="BAC85345.1"/>
    <property type="molecule type" value="mRNA"/>
</dbReference>
<dbReference type="AlphaFoldDB" id="Q6ZNY0"/>
<reference evidence="2" key="1">
    <citation type="submission" date="2003-07" db="EMBL/GenBank/DDBJ databases">
        <title>NEDO human cDNA sequencing project.</title>
        <authorList>
            <person name="Ninomiya K."/>
            <person name="Wagatsuma M."/>
            <person name="Kanda K."/>
            <person name="Kondo H."/>
            <person name="Yokoi T."/>
            <person name="Kodaira H."/>
            <person name="Furuya T."/>
            <person name="Takahashi M."/>
            <person name="Kikkawa E."/>
            <person name="Omura Y."/>
            <person name="Abe K."/>
            <person name="Kamihara K."/>
            <person name="Katsuta N."/>
            <person name="Sato K."/>
            <person name="Tanikawa M."/>
            <person name="Yamazaki M."/>
            <person name="Suzuki Y."/>
            <person name="Hata H."/>
            <person name="Nakagawa K."/>
            <person name="Mizuno S."/>
            <person name="Morinaga M."/>
            <person name="Kawamura M."/>
            <person name="Sugiyama T."/>
            <person name="Irie R."/>
            <person name="Otsuki T."/>
            <person name="Sato H."/>
            <person name="Nishikawa T."/>
            <person name="Sugiyama A."/>
            <person name="Kawakami B."/>
            <person name="Nagai K."/>
            <person name="Isogai T."/>
            <person name="Sugano S."/>
        </authorList>
    </citation>
    <scope>NUCLEOTIDE SEQUENCE</scope>
    <source>
        <tissue evidence="2">Rectum</tissue>
    </source>
</reference>
<dbReference type="PROSITE" id="PS51257">
    <property type="entry name" value="PROKAR_LIPOPROTEIN"/>
    <property type="match status" value="1"/>
</dbReference>
<protein>
    <submittedName>
        <fullName evidence="2">cDNA FLJ26896 fis, clone RCT00464</fullName>
    </submittedName>
</protein>
<feature type="signal peptide" evidence="1">
    <location>
        <begin position="1"/>
        <end position="27"/>
    </location>
</feature>
<evidence type="ECO:0000313" key="2">
    <source>
        <dbReference type="EMBL" id="BAC85345.1"/>
    </source>
</evidence>
<accession>Q6ZNY0</accession>
<keyword evidence="1" id="KW-0732">Signal</keyword>
<proteinExistence type="evidence at transcript level"/>
<name>Q6ZNY0_HUMAN</name>
<sequence>MRRARLELSAASWCLLFLLSCLSSVYCNPVLLAGPAESYFFSLAFQLPLFHPVCPPPSPLTTPASAQSRPALYPSEDTLPSVELELFLWSLWVHMTLHGTPLTFCPSNKILCSFEALFSVRPSLAPNRMDHPPLSPGHCLSVMASPLVTFLQMCFIFPLDP</sequence>
<organism evidence="2">
    <name type="scientific">Homo sapiens</name>
    <name type="common">Human</name>
    <dbReference type="NCBI Taxonomy" id="9606"/>
    <lineage>
        <taxon>Eukaryota</taxon>
        <taxon>Metazoa</taxon>
        <taxon>Chordata</taxon>
        <taxon>Craniata</taxon>
        <taxon>Vertebrata</taxon>
        <taxon>Euteleostomi</taxon>
        <taxon>Mammalia</taxon>
        <taxon>Eutheria</taxon>
        <taxon>Euarchontoglires</taxon>
        <taxon>Primates</taxon>
        <taxon>Haplorrhini</taxon>
        <taxon>Catarrhini</taxon>
        <taxon>Hominidae</taxon>
        <taxon>Homo</taxon>
    </lineage>
</organism>